<evidence type="ECO:0000256" key="1">
    <source>
        <dbReference type="SAM" id="Phobius"/>
    </source>
</evidence>
<dbReference type="Proteomes" id="UP000005426">
    <property type="component" value="Unassembled WGS sequence"/>
</dbReference>
<dbReference type="OrthoDB" id="408152at2759"/>
<organism evidence="2 3">
    <name type="scientific">Hypocrea atroviridis (strain ATCC 20476 / IMI 206040)</name>
    <name type="common">Trichoderma atroviride</name>
    <dbReference type="NCBI Taxonomy" id="452589"/>
    <lineage>
        <taxon>Eukaryota</taxon>
        <taxon>Fungi</taxon>
        <taxon>Dikarya</taxon>
        <taxon>Ascomycota</taxon>
        <taxon>Pezizomycotina</taxon>
        <taxon>Sordariomycetes</taxon>
        <taxon>Hypocreomycetidae</taxon>
        <taxon>Hypocreales</taxon>
        <taxon>Hypocreaceae</taxon>
        <taxon>Trichoderma</taxon>
    </lineage>
</organism>
<gene>
    <name evidence="2" type="ORF">TRIATDRAFT_45525</name>
</gene>
<sequence length="268" mass="30585">MGQVASVPTDKGRRLEVIDAGFSRTGTLSYAYALEILLDGPVHHTATQLFNREDSYCKKWNQIFRYRRAGKRTQLLEALDDAFSGFVGATDVTAIDFIPELMELYPDAKVVLVTRPSAAWWKSFKAVSENSGNKVMGYITMPLPGVRWFIDTARGFFEATGYKCNPLWIEQHNEYVRKIVPKERLLEVELGSGWEPLCKFLHKRIPNQPFPHVNEAAARDRFTRKILQKAATAWIGIFITIGLIVFFCFVIVQNFKLQEAAPVQYETK</sequence>
<dbReference type="eggNOG" id="ENOG502RY15">
    <property type="taxonomic scope" value="Eukaryota"/>
</dbReference>
<reference evidence="2 3" key="1">
    <citation type="journal article" date="2011" name="Genome Biol.">
        <title>Comparative genome sequence analysis underscores mycoparasitism as the ancestral life style of Trichoderma.</title>
        <authorList>
            <person name="Kubicek C.P."/>
            <person name="Herrera-Estrella A."/>
            <person name="Seidl-Seiboth V."/>
            <person name="Martinez D.A."/>
            <person name="Druzhinina I.S."/>
            <person name="Thon M."/>
            <person name="Zeilinger S."/>
            <person name="Casas-Flores S."/>
            <person name="Horwitz B.A."/>
            <person name="Mukherjee P.K."/>
            <person name="Mukherjee M."/>
            <person name="Kredics L."/>
            <person name="Alcaraz L.D."/>
            <person name="Aerts A."/>
            <person name="Antal Z."/>
            <person name="Atanasova L."/>
            <person name="Cervantes-Badillo M.G."/>
            <person name="Challacombe J."/>
            <person name="Chertkov O."/>
            <person name="McCluskey K."/>
            <person name="Coulpier F."/>
            <person name="Deshpande N."/>
            <person name="von Doehren H."/>
            <person name="Ebbole D.J."/>
            <person name="Esquivel-Naranjo E.U."/>
            <person name="Fekete E."/>
            <person name="Flipphi M."/>
            <person name="Glaser F."/>
            <person name="Gomez-Rodriguez E.Y."/>
            <person name="Gruber S."/>
            <person name="Han C."/>
            <person name="Henrissat B."/>
            <person name="Hermosa R."/>
            <person name="Hernandez-Onate M."/>
            <person name="Karaffa L."/>
            <person name="Kosti I."/>
            <person name="Le Crom S."/>
            <person name="Lindquist E."/>
            <person name="Lucas S."/>
            <person name="Luebeck M."/>
            <person name="Luebeck P.S."/>
            <person name="Margeot A."/>
            <person name="Metz B."/>
            <person name="Misra M."/>
            <person name="Nevalainen H."/>
            <person name="Omann M."/>
            <person name="Packer N."/>
            <person name="Perrone G."/>
            <person name="Uresti-Rivera E.E."/>
            <person name="Salamov A."/>
            <person name="Schmoll M."/>
            <person name="Seiboth B."/>
            <person name="Shapiro H."/>
            <person name="Sukno S."/>
            <person name="Tamayo-Ramos J.A."/>
            <person name="Tisch D."/>
            <person name="Wiest A."/>
            <person name="Wilkinson H.H."/>
            <person name="Zhang M."/>
            <person name="Coutinho P.M."/>
            <person name="Kenerley C.M."/>
            <person name="Monte E."/>
            <person name="Baker S.E."/>
            <person name="Grigoriev I.V."/>
        </authorList>
    </citation>
    <scope>NUCLEOTIDE SEQUENCE [LARGE SCALE GENOMIC DNA]</scope>
    <source>
        <strain evidence="3">ATCC 20476 / IMI 206040</strain>
    </source>
</reference>
<dbReference type="InterPro" id="IPR027417">
    <property type="entry name" value="P-loop_NTPase"/>
</dbReference>
<proteinExistence type="predicted"/>
<keyword evidence="1" id="KW-1133">Transmembrane helix</keyword>
<accession>G9NQM7</accession>
<name>G9NQM7_HYPAI</name>
<dbReference type="EMBL" id="ABDG02000021">
    <property type="protein sequence ID" value="EHK46850.1"/>
    <property type="molecule type" value="Genomic_DNA"/>
</dbReference>
<keyword evidence="3" id="KW-1185">Reference proteome</keyword>
<protein>
    <recommendedName>
        <fullName evidence="4">NAD dependent epimerase/dehydratase</fullName>
    </recommendedName>
</protein>
<dbReference type="Gene3D" id="3.40.50.300">
    <property type="entry name" value="P-loop containing nucleotide triphosphate hydrolases"/>
    <property type="match status" value="1"/>
</dbReference>
<dbReference type="GeneID" id="25784650"/>
<evidence type="ECO:0000313" key="3">
    <source>
        <dbReference type="Proteomes" id="UP000005426"/>
    </source>
</evidence>
<dbReference type="InterPro" id="IPR040632">
    <property type="entry name" value="Sulfotransfer_4"/>
</dbReference>
<feature type="transmembrane region" description="Helical" evidence="1">
    <location>
        <begin position="231"/>
        <end position="252"/>
    </location>
</feature>
<keyword evidence="1" id="KW-0472">Membrane</keyword>
<keyword evidence="1" id="KW-0812">Transmembrane</keyword>
<dbReference type="AlphaFoldDB" id="G9NQM7"/>
<comment type="caution">
    <text evidence="2">The sequence shown here is derived from an EMBL/GenBank/DDBJ whole genome shotgun (WGS) entry which is preliminary data.</text>
</comment>
<dbReference type="STRING" id="452589.G9NQM7"/>
<dbReference type="KEGG" id="tatv:25784650"/>
<evidence type="ECO:0008006" key="4">
    <source>
        <dbReference type="Google" id="ProtNLM"/>
    </source>
</evidence>
<dbReference type="PANTHER" id="PTHR36978:SF3">
    <property type="entry name" value="P-LOOP CONTAINING NUCLEOSIDE TRIPHOSPHATE HYDROLASE PROTEIN"/>
    <property type="match status" value="1"/>
</dbReference>
<dbReference type="SUPFAM" id="SSF52540">
    <property type="entry name" value="P-loop containing nucleoside triphosphate hydrolases"/>
    <property type="match status" value="1"/>
</dbReference>
<dbReference type="HOGENOM" id="CLU_061199_2_1_1"/>
<dbReference type="PANTHER" id="PTHR36978">
    <property type="entry name" value="P-LOOP CONTAINING NUCLEOTIDE TRIPHOSPHATE HYDROLASE"/>
    <property type="match status" value="1"/>
</dbReference>
<dbReference type="Pfam" id="PF17784">
    <property type="entry name" value="Sulfotransfer_4"/>
    <property type="match status" value="1"/>
</dbReference>
<evidence type="ECO:0000313" key="2">
    <source>
        <dbReference type="EMBL" id="EHK46850.1"/>
    </source>
</evidence>
<dbReference type="OMA" id="REDSYCK"/>